<dbReference type="AlphaFoldDB" id="A0A2B8BJD9"/>
<dbReference type="RefSeq" id="WP_098736789.1">
    <property type="nucleotide sequence ID" value="NZ_PDKW01000040.1"/>
</dbReference>
<feature type="transmembrane region" description="Helical" evidence="1">
    <location>
        <begin position="189"/>
        <end position="206"/>
    </location>
</feature>
<evidence type="ECO:0000313" key="3">
    <source>
        <dbReference type="Proteomes" id="UP000225379"/>
    </source>
</evidence>
<feature type="transmembrane region" description="Helical" evidence="1">
    <location>
        <begin position="50"/>
        <end position="74"/>
    </location>
</feature>
<feature type="transmembrane region" description="Helical" evidence="1">
    <location>
        <begin position="95"/>
        <end position="115"/>
    </location>
</feature>
<feature type="transmembrane region" description="Helical" evidence="1">
    <location>
        <begin position="473"/>
        <end position="492"/>
    </location>
</feature>
<sequence length="676" mass="69938">MPSLSLVALCIATGLVLWMASGYALARSLAFDRAVALALAPVLGWAVQNALALLLSLVVGFSPVATVGAVALICAAGLLRVRRDGSGSDHRIPPLTLWVCLAAAVMAAGPALAVLPKFIGDGVAVAPALFDHAKIALIDQIVREGVPPVNPVYGGAEAPAGVAYYYLWQFGAAQLAQLTGATGWEADAAASWLTAFSTLLLMAGLARRFSGRTLASFLAIGLSGLGSLRPVLAATVGEETLAHWLQPATGLAGWLFQTSWSPHHVQAAGCVVVAAMTMVRLARQPGALTTVTLALLAAAAYESSIWVGGVVFALAAAGCALFLARSRPARSRPAGGAGTFLLLGGIAAVVALAIASPLLVEQYRSAVARGGGRLIAIDPFEVLGPALPQPLGRVLDLPAYWLVLLVVEFPLVYLAGAIALARMAARPDKRPDTGPDTGPDGPLVRALAILAAASLGTGWLLVSTTGVNNDLGWRAVLPGLMVLTAAAGAGLARCMERRAALPLVLAMAAATATLPDGLRLAAENLAGKPSPSATAFARSPALWQAVRRHAPPDARVASNPALFADMTPWPVNLSWALFADRRSCFAGNELAIAFAALSSERRTAVAEQFRRVFAGDGTPDDIRALARTHRCDVAAVTVFDGAWSHDPFAASPVYRLAETEPGLWRIYVAGPRMAGN</sequence>
<accession>A0A2B8BJD9</accession>
<gene>
    <name evidence="2" type="ORF">CRT60_12885</name>
</gene>
<evidence type="ECO:0000256" key="1">
    <source>
        <dbReference type="SAM" id="Phobius"/>
    </source>
</evidence>
<organism evidence="2 3">
    <name type="scientific">Azospirillum palustre</name>
    <dbReference type="NCBI Taxonomy" id="2044885"/>
    <lineage>
        <taxon>Bacteria</taxon>
        <taxon>Pseudomonadati</taxon>
        <taxon>Pseudomonadota</taxon>
        <taxon>Alphaproteobacteria</taxon>
        <taxon>Rhodospirillales</taxon>
        <taxon>Azospirillaceae</taxon>
        <taxon>Azospirillum</taxon>
    </lineage>
</organism>
<keyword evidence="1" id="KW-1133">Transmembrane helix</keyword>
<evidence type="ECO:0000313" key="2">
    <source>
        <dbReference type="EMBL" id="PGH57337.1"/>
    </source>
</evidence>
<keyword evidence="3" id="KW-1185">Reference proteome</keyword>
<feature type="transmembrane region" description="Helical" evidence="1">
    <location>
        <begin position="213"/>
        <end position="232"/>
    </location>
</feature>
<keyword evidence="1" id="KW-0472">Membrane</keyword>
<dbReference type="EMBL" id="PDKW01000040">
    <property type="protein sequence ID" value="PGH57337.1"/>
    <property type="molecule type" value="Genomic_DNA"/>
</dbReference>
<proteinExistence type="predicted"/>
<evidence type="ECO:0008006" key="4">
    <source>
        <dbReference type="Google" id="ProtNLM"/>
    </source>
</evidence>
<protein>
    <recommendedName>
        <fullName evidence="4">Glycosyltransferase RgtA/B/C/D-like domain-containing protein</fullName>
    </recommendedName>
</protein>
<name>A0A2B8BJD9_9PROT</name>
<comment type="caution">
    <text evidence="2">The sequence shown here is derived from an EMBL/GenBank/DDBJ whole genome shotgun (WGS) entry which is preliminary data.</text>
</comment>
<keyword evidence="1" id="KW-0812">Transmembrane</keyword>
<dbReference type="OrthoDB" id="118463at2"/>
<feature type="transmembrane region" description="Helical" evidence="1">
    <location>
        <begin position="336"/>
        <end position="360"/>
    </location>
</feature>
<reference evidence="3" key="1">
    <citation type="submission" date="2017-10" db="EMBL/GenBank/DDBJ databases">
        <authorList>
            <person name="Kravchenko I.K."/>
            <person name="Grouzdev D.S."/>
        </authorList>
    </citation>
    <scope>NUCLEOTIDE SEQUENCE [LARGE SCALE GENOMIC DNA]</scope>
    <source>
        <strain evidence="3">B2</strain>
    </source>
</reference>
<feature type="transmembrane region" description="Helical" evidence="1">
    <location>
        <begin position="399"/>
        <end position="421"/>
    </location>
</feature>
<feature type="transmembrane region" description="Helical" evidence="1">
    <location>
        <begin position="442"/>
        <end position="461"/>
    </location>
</feature>
<feature type="transmembrane region" description="Helical" evidence="1">
    <location>
        <begin position="305"/>
        <end position="324"/>
    </location>
</feature>
<dbReference type="Proteomes" id="UP000225379">
    <property type="component" value="Unassembled WGS sequence"/>
</dbReference>